<comment type="similarity">
    <text evidence="2">Belongs to the major facilitator superfamily. Proton-dependent oligopeptide transporter (POT/PTR) (TC 2.A.17) family.</text>
</comment>
<feature type="transmembrane region" description="Helical" evidence="6">
    <location>
        <begin position="209"/>
        <end position="234"/>
    </location>
</feature>
<evidence type="ECO:0000256" key="1">
    <source>
        <dbReference type="ARBA" id="ARBA00004141"/>
    </source>
</evidence>
<dbReference type="Proteomes" id="UP000825729">
    <property type="component" value="Unassembled WGS sequence"/>
</dbReference>
<proteinExistence type="inferred from homology"/>
<sequence length="572" mass="63271">MAPLNVAGIPQSKKKARRGGFKAAFFVYAMEALDFMVSISNNVSLVNYFRGYMNFGLRKSANTLTNFVGTAHLLTLIGGVISDTYLTRLKTCILFGSIQILGYIAMTMQAHFDVLRPERCQGGGGGAVSGERCETADGGQLAFFYVALYLVALGQSGIKVGLPALGGDQFEERDVKARSAYFNWFLFSLTIGAIFGLTVLVWINTNLGWTWAFGVCAGSLIVSVAVISAGRPFFRKVVPQGRSPLIRVLQVFVAAVRNWRLPLPSPNDKLYESDYVREDGMETEILKRTDQLRFLDRAAIIKITDKRVSEWEMCTITQVEETKILLRMLPIILSTIFMNTCSAQFQTFSVQQGLTMDPNLLGFKVPAASIPVIPFIFTLAFVPFYGFVFVPAARKITGIPTGITLLQRIGVGLVLSTISMAVAGVVETHRKNVAVEHNMLDSWAPLPLSLFWLALQYLILGSADTFTLMGLMEFFYAESSSGMKSLGTAISWCSTGFGFFLSSVLVEVVNKASGGWLASNNLNRDKLNYFYWLLSGLSAFNFVFYLICASWYKYKEVVGEPDPENSHELVER</sequence>
<feature type="transmembrane region" description="Helical" evidence="6">
    <location>
        <begin position="368"/>
        <end position="393"/>
    </location>
</feature>
<gene>
    <name evidence="7" type="ORF">H6P81_020898</name>
</gene>
<feature type="transmembrane region" description="Helical" evidence="6">
    <location>
        <begin position="23"/>
        <end position="43"/>
    </location>
</feature>
<comment type="subcellular location">
    <subcellularLocation>
        <location evidence="1">Membrane</location>
        <topology evidence="1">Multi-pass membrane protein</topology>
    </subcellularLocation>
</comment>
<keyword evidence="4 6" id="KW-1133">Transmembrane helix</keyword>
<dbReference type="GO" id="GO:0016020">
    <property type="term" value="C:membrane"/>
    <property type="evidence" value="ECO:0007669"/>
    <property type="project" value="UniProtKB-SubCell"/>
</dbReference>
<dbReference type="InterPro" id="IPR000109">
    <property type="entry name" value="POT_fam"/>
</dbReference>
<feature type="transmembrane region" description="Helical" evidence="6">
    <location>
        <begin position="182"/>
        <end position="203"/>
    </location>
</feature>
<feature type="transmembrane region" description="Helical" evidence="6">
    <location>
        <begin position="142"/>
        <end position="162"/>
    </location>
</feature>
<feature type="transmembrane region" description="Helical" evidence="6">
    <location>
        <begin position="405"/>
        <end position="426"/>
    </location>
</feature>
<feature type="transmembrane region" description="Helical" evidence="6">
    <location>
        <begin position="63"/>
        <end position="81"/>
    </location>
</feature>
<feature type="transmembrane region" description="Helical" evidence="6">
    <location>
        <begin position="529"/>
        <end position="548"/>
    </location>
</feature>
<dbReference type="InterPro" id="IPR036259">
    <property type="entry name" value="MFS_trans_sf"/>
</dbReference>
<evidence type="ECO:0000256" key="2">
    <source>
        <dbReference type="ARBA" id="ARBA00005982"/>
    </source>
</evidence>
<evidence type="ECO:0000256" key="4">
    <source>
        <dbReference type="ARBA" id="ARBA00022989"/>
    </source>
</evidence>
<organism evidence="7 8">
    <name type="scientific">Aristolochia fimbriata</name>
    <name type="common">White veined hardy Dutchman's pipe vine</name>
    <dbReference type="NCBI Taxonomy" id="158543"/>
    <lineage>
        <taxon>Eukaryota</taxon>
        <taxon>Viridiplantae</taxon>
        <taxon>Streptophyta</taxon>
        <taxon>Embryophyta</taxon>
        <taxon>Tracheophyta</taxon>
        <taxon>Spermatophyta</taxon>
        <taxon>Magnoliopsida</taxon>
        <taxon>Magnoliidae</taxon>
        <taxon>Piperales</taxon>
        <taxon>Aristolochiaceae</taxon>
        <taxon>Aristolochia</taxon>
    </lineage>
</organism>
<protein>
    <recommendedName>
        <fullName evidence="9">NPF family transporter</fullName>
    </recommendedName>
</protein>
<feature type="transmembrane region" description="Helical" evidence="6">
    <location>
        <begin position="489"/>
        <end position="509"/>
    </location>
</feature>
<dbReference type="GO" id="GO:0022857">
    <property type="term" value="F:transmembrane transporter activity"/>
    <property type="evidence" value="ECO:0007669"/>
    <property type="project" value="InterPro"/>
</dbReference>
<evidence type="ECO:0000313" key="8">
    <source>
        <dbReference type="Proteomes" id="UP000825729"/>
    </source>
</evidence>
<reference evidence="7 8" key="1">
    <citation type="submission" date="2021-07" db="EMBL/GenBank/DDBJ databases">
        <title>The Aristolochia fimbriata genome: insights into angiosperm evolution, floral development and chemical biosynthesis.</title>
        <authorList>
            <person name="Jiao Y."/>
        </authorList>
    </citation>
    <scope>NUCLEOTIDE SEQUENCE [LARGE SCALE GENOMIC DNA]</scope>
    <source>
        <strain evidence="7">IBCAS-2021</strain>
        <tissue evidence="7">Leaf</tissue>
    </source>
</reference>
<dbReference type="PANTHER" id="PTHR11654">
    <property type="entry name" value="OLIGOPEPTIDE TRANSPORTER-RELATED"/>
    <property type="match status" value="1"/>
</dbReference>
<name>A0AAV7E001_ARIFI</name>
<keyword evidence="5 6" id="KW-0472">Membrane</keyword>
<dbReference type="SUPFAM" id="SSF103473">
    <property type="entry name" value="MFS general substrate transporter"/>
    <property type="match status" value="1"/>
</dbReference>
<evidence type="ECO:0000256" key="5">
    <source>
        <dbReference type="ARBA" id="ARBA00023136"/>
    </source>
</evidence>
<keyword evidence="8" id="KW-1185">Reference proteome</keyword>
<evidence type="ECO:0000313" key="7">
    <source>
        <dbReference type="EMBL" id="KAG9440733.1"/>
    </source>
</evidence>
<dbReference type="EMBL" id="JAINDJ010000008">
    <property type="protein sequence ID" value="KAG9440733.1"/>
    <property type="molecule type" value="Genomic_DNA"/>
</dbReference>
<dbReference type="Gene3D" id="1.20.1250.20">
    <property type="entry name" value="MFS general substrate transporter like domains"/>
    <property type="match status" value="1"/>
</dbReference>
<feature type="transmembrane region" description="Helical" evidence="6">
    <location>
        <begin position="446"/>
        <end position="477"/>
    </location>
</feature>
<accession>A0AAV7E001</accession>
<evidence type="ECO:0000256" key="3">
    <source>
        <dbReference type="ARBA" id="ARBA00022692"/>
    </source>
</evidence>
<feature type="transmembrane region" description="Helical" evidence="6">
    <location>
        <begin position="93"/>
        <end position="112"/>
    </location>
</feature>
<dbReference type="Pfam" id="PF00854">
    <property type="entry name" value="PTR2"/>
    <property type="match status" value="1"/>
</dbReference>
<evidence type="ECO:0000256" key="6">
    <source>
        <dbReference type="SAM" id="Phobius"/>
    </source>
</evidence>
<keyword evidence="3 6" id="KW-0812">Transmembrane</keyword>
<comment type="caution">
    <text evidence="7">The sequence shown here is derived from an EMBL/GenBank/DDBJ whole genome shotgun (WGS) entry which is preliminary data.</text>
</comment>
<dbReference type="AlphaFoldDB" id="A0AAV7E001"/>
<evidence type="ECO:0008006" key="9">
    <source>
        <dbReference type="Google" id="ProtNLM"/>
    </source>
</evidence>